<dbReference type="AlphaFoldDB" id="A0A6G5AI44"/>
<reference evidence="1" key="1">
    <citation type="submission" date="2020-03" db="EMBL/GenBank/DDBJ databases">
        <title>A transcriptome and proteome of the tick Rhipicephalus microplus shaped by the genetic composition of its hosts and developmental stage.</title>
        <authorList>
            <person name="Garcia G.R."/>
            <person name="Ribeiro J.M.C."/>
            <person name="Maruyama S.R."/>
            <person name="Gardinasse L.G."/>
            <person name="Nelson K."/>
            <person name="Ferreira B.R."/>
            <person name="Andrade T.G."/>
            <person name="Santos I.K.F.M."/>
        </authorList>
    </citation>
    <scope>NUCLEOTIDE SEQUENCE</scope>
    <source>
        <strain evidence="1">NSGR</strain>
        <tissue evidence="1">Salivary glands</tissue>
    </source>
</reference>
<organism evidence="1">
    <name type="scientific">Rhipicephalus microplus</name>
    <name type="common">Cattle tick</name>
    <name type="synonym">Boophilus microplus</name>
    <dbReference type="NCBI Taxonomy" id="6941"/>
    <lineage>
        <taxon>Eukaryota</taxon>
        <taxon>Metazoa</taxon>
        <taxon>Ecdysozoa</taxon>
        <taxon>Arthropoda</taxon>
        <taxon>Chelicerata</taxon>
        <taxon>Arachnida</taxon>
        <taxon>Acari</taxon>
        <taxon>Parasitiformes</taxon>
        <taxon>Ixodida</taxon>
        <taxon>Ixodoidea</taxon>
        <taxon>Ixodidae</taxon>
        <taxon>Rhipicephalinae</taxon>
        <taxon>Rhipicephalus</taxon>
        <taxon>Boophilus</taxon>
    </lineage>
</organism>
<name>A0A6G5AI44_RHIMP</name>
<dbReference type="EMBL" id="GIKN01007623">
    <property type="protein sequence ID" value="NIE49896.1"/>
    <property type="molecule type" value="Transcribed_RNA"/>
</dbReference>
<protein>
    <submittedName>
        <fullName evidence="1">Uncharacterized protein</fullName>
    </submittedName>
</protein>
<accession>A0A6G5AI44</accession>
<evidence type="ECO:0000313" key="1">
    <source>
        <dbReference type="EMBL" id="NIE49896.1"/>
    </source>
</evidence>
<proteinExistence type="predicted"/>
<sequence>MTLQFREIGANDLSLHAKSGYPWCSLRLNLALSSPICSSQLPCLQEELLALPCSAWLCTTKRLTPKFARPLWFTCTSSYSFSKADTSFDDLLSWFYLCQWCSQKLNK</sequence>